<dbReference type="Proteomes" id="UP000013047">
    <property type="component" value="Unassembled WGS sequence"/>
</dbReference>
<dbReference type="NCBIfam" id="TIGR00074">
    <property type="entry name" value="hypC_hupF"/>
    <property type="match status" value="1"/>
</dbReference>
<proteinExistence type="inferred from homology"/>
<comment type="caution">
    <text evidence="2">The sequence shown here is derived from an EMBL/GenBank/DDBJ whole genome shotgun (WGS) entry which is preliminary data.</text>
</comment>
<dbReference type="GO" id="GO:1902670">
    <property type="term" value="F:carbon dioxide binding"/>
    <property type="evidence" value="ECO:0007669"/>
    <property type="project" value="TreeGrafter"/>
</dbReference>
<dbReference type="Gene3D" id="2.30.30.140">
    <property type="match status" value="1"/>
</dbReference>
<dbReference type="Pfam" id="PF01455">
    <property type="entry name" value="HupF_HypC"/>
    <property type="match status" value="1"/>
</dbReference>
<dbReference type="PRINTS" id="PR00445">
    <property type="entry name" value="HUPFHYPC"/>
</dbReference>
<organism evidence="2 3">
    <name type="scientific">Thauera phenylacetica B4P</name>
    <dbReference type="NCBI Taxonomy" id="1234382"/>
    <lineage>
        <taxon>Bacteria</taxon>
        <taxon>Pseudomonadati</taxon>
        <taxon>Pseudomonadota</taxon>
        <taxon>Betaproteobacteria</taxon>
        <taxon>Rhodocyclales</taxon>
        <taxon>Zoogloeaceae</taxon>
        <taxon>Thauera</taxon>
    </lineage>
</organism>
<gene>
    <name evidence="2" type="ORF">C667_20285</name>
</gene>
<evidence type="ECO:0000313" key="3">
    <source>
        <dbReference type="Proteomes" id="UP000013047"/>
    </source>
</evidence>
<comment type="similarity">
    <text evidence="1">Belongs to the HupF/HypC family.</text>
</comment>
<dbReference type="EMBL" id="AMXF01000262">
    <property type="protein sequence ID" value="ENO95192.1"/>
    <property type="molecule type" value="Genomic_DNA"/>
</dbReference>
<dbReference type="InterPro" id="IPR001109">
    <property type="entry name" value="Hydrogenase_HupF/HypC"/>
</dbReference>
<name>N6ZKV4_9RHOO</name>
<dbReference type="PANTHER" id="PTHR35177">
    <property type="entry name" value="HYDROGENASE MATURATION FACTOR HYBG"/>
    <property type="match status" value="1"/>
</dbReference>
<evidence type="ECO:0000313" key="2">
    <source>
        <dbReference type="EMBL" id="ENO95192.1"/>
    </source>
</evidence>
<evidence type="ECO:0000256" key="1">
    <source>
        <dbReference type="ARBA" id="ARBA00006018"/>
    </source>
</evidence>
<protein>
    <submittedName>
        <fullName evidence="2">Hydrogenase expression/formation protein (HUPF/HYPC)</fullName>
    </submittedName>
</protein>
<dbReference type="PANTHER" id="PTHR35177:SF2">
    <property type="entry name" value="HYDROGENASE MATURATION FACTOR HYBG"/>
    <property type="match status" value="1"/>
</dbReference>
<sequence>MCLSVPMKVLALEAGGDLAVVGRGERRERVNMLLVGPQPVGTWVLVALGFAKEVVSQDELELIEEALGALAASLDGDYDAREHFADLERGRERITTPAPVGGVR</sequence>
<dbReference type="GO" id="GO:0051604">
    <property type="term" value="P:protein maturation"/>
    <property type="evidence" value="ECO:0007669"/>
    <property type="project" value="TreeGrafter"/>
</dbReference>
<keyword evidence="3" id="KW-1185">Reference proteome</keyword>
<accession>N6ZKV4</accession>
<dbReference type="GO" id="GO:0005506">
    <property type="term" value="F:iron ion binding"/>
    <property type="evidence" value="ECO:0007669"/>
    <property type="project" value="TreeGrafter"/>
</dbReference>
<reference evidence="2 3" key="1">
    <citation type="submission" date="2012-09" db="EMBL/GenBank/DDBJ databases">
        <title>Draft Genome Sequences of 6 Strains from Genus Thauera.</title>
        <authorList>
            <person name="Liu B."/>
            <person name="Shapleigh J.P."/>
            <person name="Frostegard A.H."/>
        </authorList>
    </citation>
    <scope>NUCLEOTIDE SEQUENCE [LARGE SCALE GENOMIC DNA]</scope>
    <source>
        <strain evidence="2 3">B4P</strain>
    </source>
</reference>
<dbReference type="RefSeq" id="WP_004378932.1">
    <property type="nucleotide sequence ID" value="NZ_AMXF01000262.1"/>
</dbReference>
<dbReference type="SUPFAM" id="SSF159127">
    <property type="entry name" value="HupF/HypC-like"/>
    <property type="match status" value="1"/>
</dbReference>
<dbReference type="AlphaFoldDB" id="N6ZKV4"/>